<gene>
    <name evidence="1" type="ORF">P7K49_028555</name>
</gene>
<sequence length="280" mass="31480">MKVLSNTTTTTKAVLQAVSDGQWWKKSLTYLRPLQGQKYGGAYQIGTTANEDLEKQGCHPFYESVISNPLVTESEVTYDTYQHVPVESFAEVLLRTGKLAEAKNKGEEVFPTTEGKREDSSSLTYDRLSRQLECSALGLLLHDGFMLDSHMCTEAQSGSIEKTPQVFYGCVWSLQLKAQTLSTTSTSKSSILTAEKKSHEITSATIVLEIKEERFLSSQVIWRMRKVVNSLIGTDQERCRSYFGSCFLSSWMNCLSESGRFTYASKPVYKQDKTISLQDF</sequence>
<evidence type="ECO:0000313" key="2">
    <source>
        <dbReference type="Proteomes" id="UP001266305"/>
    </source>
</evidence>
<dbReference type="EMBL" id="JASSZA010000015">
    <property type="protein sequence ID" value="KAK2092027.1"/>
    <property type="molecule type" value="Genomic_DNA"/>
</dbReference>
<name>A0ABQ9U4N6_SAGOE</name>
<keyword evidence="2" id="KW-1185">Reference proteome</keyword>
<protein>
    <submittedName>
        <fullName evidence="1">Uncharacterized protein</fullName>
    </submittedName>
</protein>
<evidence type="ECO:0000313" key="1">
    <source>
        <dbReference type="EMBL" id="KAK2092027.1"/>
    </source>
</evidence>
<proteinExistence type="predicted"/>
<organism evidence="1 2">
    <name type="scientific">Saguinus oedipus</name>
    <name type="common">Cotton-top tamarin</name>
    <name type="synonym">Oedipomidas oedipus</name>
    <dbReference type="NCBI Taxonomy" id="9490"/>
    <lineage>
        <taxon>Eukaryota</taxon>
        <taxon>Metazoa</taxon>
        <taxon>Chordata</taxon>
        <taxon>Craniata</taxon>
        <taxon>Vertebrata</taxon>
        <taxon>Euteleostomi</taxon>
        <taxon>Mammalia</taxon>
        <taxon>Eutheria</taxon>
        <taxon>Euarchontoglires</taxon>
        <taxon>Primates</taxon>
        <taxon>Haplorrhini</taxon>
        <taxon>Platyrrhini</taxon>
        <taxon>Cebidae</taxon>
        <taxon>Callitrichinae</taxon>
        <taxon>Saguinus</taxon>
    </lineage>
</organism>
<comment type="caution">
    <text evidence="1">The sequence shown here is derived from an EMBL/GenBank/DDBJ whole genome shotgun (WGS) entry which is preliminary data.</text>
</comment>
<reference evidence="1 2" key="1">
    <citation type="submission" date="2023-05" db="EMBL/GenBank/DDBJ databases">
        <title>B98-5 Cell Line De Novo Hybrid Assembly: An Optical Mapping Approach.</title>
        <authorList>
            <person name="Kananen K."/>
            <person name="Auerbach J.A."/>
            <person name="Kautto E."/>
            <person name="Blachly J.S."/>
        </authorList>
    </citation>
    <scope>NUCLEOTIDE SEQUENCE [LARGE SCALE GENOMIC DNA]</scope>
    <source>
        <strain evidence="1">B95-8</strain>
        <tissue evidence="1">Cell line</tissue>
    </source>
</reference>
<accession>A0ABQ9U4N6</accession>
<dbReference type="Proteomes" id="UP001266305">
    <property type="component" value="Unassembled WGS sequence"/>
</dbReference>